<reference evidence="2 3" key="1">
    <citation type="submission" date="2019-09" db="EMBL/GenBank/DDBJ databases">
        <title>Geobacter sp. Red96, a novel strain isolated from paddy soil.</title>
        <authorList>
            <person name="Xu Z."/>
            <person name="Masuda Y."/>
            <person name="Itoh H."/>
            <person name="Senoo K."/>
        </authorList>
    </citation>
    <scope>NUCLEOTIDE SEQUENCE [LARGE SCALE GENOMIC DNA]</scope>
    <source>
        <strain evidence="2 3">Red96</strain>
    </source>
</reference>
<dbReference type="AlphaFoldDB" id="A0A7J4ZU17"/>
<dbReference type="PROSITE" id="PS50113">
    <property type="entry name" value="PAC"/>
    <property type="match status" value="1"/>
</dbReference>
<gene>
    <name evidence="2" type="ORF">F6V25_07445</name>
</gene>
<proteinExistence type="predicted"/>
<dbReference type="EMBL" id="VZQZ01000003">
    <property type="protein sequence ID" value="KAB0666295.1"/>
    <property type="molecule type" value="Genomic_DNA"/>
</dbReference>
<dbReference type="NCBIfam" id="TIGR00229">
    <property type="entry name" value="sensory_box"/>
    <property type="match status" value="1"/>
</dbReference>
<evidence type="ECO:0000313" key="2">
    <source>
        <dbReference type="EMBL" id="KAB0666295.1"/>
    </source>
</evidence>
<sequence length="201" mass="22944">MGIVARKEKSMGRSMQEVLIFNAFMQHTSDSIVIKEYFANERGEFTGGKIICASATKARHYGLNMDSIRGYTDFDLLPHDQAEKALQDDLWVMKHRKPIEDQRETITHKNGEIVKVSVTKFPWVLPSGEIVGVMCIARNVTIRERAKQQARDLMEFMKREVLKPLLPLYHASSKTSMSGNVLQPIIVRLIRKLAETKDLQA</sequence>
<comment type="caution">
    <text evidence="2">The sequence shown here is derived from an EMBL/GenBank/DDBJ whole genome shotgun (WGS) entry which is preliminary data.</text>
</comment>
<keyword evidence="3" id="KW-1185">Reference proteome</keyword>
<feature type="domain" description="PAC" evidence="1">
    <location>
        <begin position="100"/>
        <end position="152"/>
    </location>
</feature>
<accession>A0A7J4ZU17</accession>
<dbReference type="InterPro" id="IPR000014">
    <property type="entry name" value="PAS"/>
</dbReference>
<dbReference type="Pfam" id="PF08448">
    <property type="entry name" value="PAS_4"/>
    <property type="match status" value="1"/>
</dbReference>
<organism evidence="2 3">
    <name type="scientific">Oryzomonas japonica</name>
    <dbReference type="NCBI Taxonomy" id="2603858"/>
    <lineage>
        <taxon>Bacteria</taxon>
        <taxon>Pseudomonadati</taxon>
        <taxon>Thermodesulfobacteriota</taxon>
        <taxon>Desulfuromonadia</taxon>
        <taxon>Geobacterales</taxon>
        <taxon>Geobacteraceae</taxon>
        <taxon>Oryzomonas</taxon>
    </lineage>
</organism>
<dbReference type="InterPro" id="IPR000700">
    <property type="entry name" value="PAS-assoc_C"/>
</dbReference>
<evidence type="ECO:0000259" key="1">
    <source>
        <dbReference type="PROSITE" id="PS50113"/>
    </source>
</evidence>
<dbReference type="Gene3D" id="3.30.450.20">
    <property type="entry name" value="PAS domain"/>
    <property type="match status" value="1"/>
</dbReference>
<evidence type="ECO:0000313" key="3">
    <source>
        <dbReference type="Proteomes" id="UP000420562"/>
    </source>
</evidence>
<dbReference type="SUPFAM" id="SSF55785">
    <property type="entry name" value="PYP-like sensor domain (PAS domain)"/>
    <property type="match status" value="1"/>
</dbReference>
<dbReference type="InterPro" id="IPR013656">
    <property type="entry name" value="PAS_4"/>
</dbReference>
<dbReference type="Proteomes" id="UP000420562">
    <property type="component" value="Unassembled WGS sequence"/>
</dbReference>
<name>A0A7J4ZU17_9BACT</name>
<protein>
    <submittedName>
        <fullName evidence="2">PAS domain-containing protein</fullName>
    </submittedName>
</protein>
<dbReference type="InterPro" id="IPR035965">
    <property type="entry name" value="PAS-like_dom_sf"/>
</dbReference>